<gene>
    <name evidence="1" type="ORF">EVAR_12458_1</name>
</gene>
<keyword evidence="2" id="KW-1185">Reference proteome</keyword>
<accession>A0A4C1TPH6</accession>
<dbReference type="EMBL" id="BGZK01000075">
    <property type="protein sequence ID" value="GBP15858.1"/>
    <property type="molecule type" value="Genomic_DNA"/>
</dbReference>
<reference evidence="1 2" key="1">
    <citation type="journal article" date="2019" name="Commun. Biol.">
        <title>The bagworm genome reveals a unique fibroin gene that provides high tensile strength.</title>
        <authorList>
            <person name="Kono N."/>
            <person name="Nakamura H."/>
            <person name="Ohtoshi R."/>
            <person name="Tomita M."/>
            <person name="Numata K."/>
            <person name="Arakawa K."/>
        </authorList>
    </citation>
    <scope>NUCLEOTIDE SEQUENCE [LARGE SCALE GENOMIC DNA]</scope>
</reference>
<evidence type="ECO:0000313" key="1">
    <source>
        <dbReference type="EMBL" id="GBP15858.1"/>
    </source>
</evidence>
<dbReference type="AlphaFoldDB" id="A0A4C1TPH6"/>
<dbReference type="Proteomes" id="UP000299102">
    <property type="component" value="Unassembled WGS sequence"/>
</dbReference>
<sequence>MDSKRLKAFLTERRHLNLLRNFKVYYSFSASPDLLDPASDPDIEETDGSSYFRVFSQKAPETTKAIPVKSTKSFYDVPASWRKLSERSVVSQGAVVENPDKAAALVAAKNTNKKKSD</sequence>
<protein>
    <submittedName>
        <fullName evidence="1">Uncharacterized protein</fullName>
    </submittedName>
</protein>
<comment type="caution">
    <text evidence="1">The sequence shown here is derived from an EMBL/GenBank/DDBJ whole genome shotgun (WGS) entry which is preliminary data.</text>
</comment>
<organism evidence="1 2">
    <name type="scientific">Eumeta variegata</name>
    <name type="common">Bagworm moth</name>
    <name type="synonym">Eumeta japonica</name>
    <dbReference type="NCBI Taxonomy" id="151549"/>
    <lineage>
        <taxon>Eukaryota</taxon>
        <taxon>Metazoa</taxon>
        <taxon>Ecdysozoa</taxon>
        <taxon>Arthropoda</taxon>
        <taxon>Hexapoda</taxon>
        <taxon>Insecta</taxon>
        <taxon>Pterygota</taxon>
        <taxon>Neoptera</taxon>
        <taxon>Endopterygota</taxon>
        <taxon>Lepidoptera</taxon>
        <taxon>Glossata</taxon>
        <taxon>Ditrysia</taxon>
        <taxon>Tineoidea</taxon>
        <taxon>Psychidae</taxon>
        <taxon>Oiketicinae</taxon>
        <taxon>Eumeta</taxon>
    </lineage>
</organism>
<proteinExistence type="predicted"/>
<name>A0A4C1TPH6_EUMVA</name>
<evidence type="ECO:0000313" key="2">
    <source>
        <dbReference type="Proteomes" id="UP000299102"/>
    </source>
</evidence>